<name>A0A0C3KBR3_9AGAM</name>
<dbReference type="AlphaFoldDB" id="A0A0C3KBR3"/>
<keyword evidence="3" id="KW-1185">Reference proteome</keyword>
<sequence length="161" mass="17490">MSRKDFVEQLREEANAKIVPYSVHNIIRHPAIIVQYERGVAGNQERDIAMDLAQVLPQIERRHVGERLEELWLTLLSGPSGESGSARWGTGDAKAASTSARDRGPNVEYEWRLHPSRSRGPLGGSLGKEVNAVGPAEHSMPAMIATVPGDSTARAAIGRCS</sequence>
<evidence type="ECO:0000256" key="1">
    <source>
        <dbReference type="SAM" id="MobiDB-lite"/>
    </source>
</evidence>
<protein>
    <submittedName>
        <fullName evidence="2">Uncharacterized protein</fullName>
    </submittedName>
</protein>
<evidence type="ECO:0000313" key="3">
    <source>
        <dbReference type="Proteomes" id="UP000054248"/>
    </source>
</evidence>
<gene>
    <name evidence="2" type="ORF">M407DRAFT_224562</name>
</gene>
<feature type="region of interest" description="Disordered" evidence="1">
    <location>
        <begin position="80"/>
        <end position="103"/>
    </location>
</feature>
<reference evidence="2 3" key="1">
    <citation type="submission" date="2014-04" db="EMBL/GenBank/DDBJ databases">
        <authorList>
            <consortium name="DOE Joint Genome Institute"/>
            <person name="Kuo A."/>
            <person name="Girlanda M."/>
            <person name="Perotto S."/>
            <person name="Kohler A."/>
            <person name="Nagy L.G."/>
            <person name="Floudas D."/>
            <person name="Copeland A."/>
            <person name="Barry K.W."/>
            <person name="Cichocki N."/>
            <person name="Veneault-Fourrey C."/>
            <person name="LaButti K."/>
            <person name="Lindquist E.A."/>
            <person name="Lipzen A."/>
            <person name="Lundell T."/>
            <person name="Morin E."/>
            <person name="Murat C."/>
            <person name="Sun H."/>
            <person name="Tunlid A."/>
            <person name="Henrissat B."/>
            <person name="Grigoriev I.V."/>
            <person name="Hibbett D.S."/>
            <person name="Martin F."/>
            <person name="Nordberg H.P."/>
            <person name="Cantor M.N."/>
            <person name="Hua S.X."/>
        </authorList>
    </citation>
    <scope>NUCLEOTIDE SEQUENCE [LARGE SCALE GENOMIC DNA]</scope>
    <source>
        <strain evidence="2 3">MUT 4182</strain>
    </source>
</reference>
<dbReference type="EMBL" id="KN823256">
    <property type="protein sequence ID" value="KIO18848.1"/>
    <property type="molecule type" value="Genomic_DNA"/>
</dbReference>
<organism evidence="2 3">
    <name type="scientific">Tulasnella calospora MUT 4182</name>
    <dbReference type="NCBI Taxonomy" id="1051891"/>
    <lineage>
        <taxon>Eukaryota</taxon>
        <taxon>Fungi</taxon>
        <taxon>Dikarya</taxon>
        <taxon>Basidiomycota</taxon>
        <taxon>Agaricomycotina</taxon>
        <taxon>Agaricomycetes</taxon>
        <taxon>Cantharellales</taxon>
        <taxon>Tulasnellaceae</taxon>
        <taxon>Tulasnella</taxon>
    </lineage>
</organism>
<proteinExistence type="predicted"/>
<accession>A0A0C3KBR3</accession>
<evidence type="ECO:0000313" key="2">
    <source>
        <dbReference type="EMBL" id="KIO18848.1"/>
    </source>
</evidence>
<dbReference type="HOGENOM" id="CLU_1644965_0_0_1"/>
<dbReference type="Proteomes" id="UP000054248">
    <property type="component" value="Unassembled WGS sequence"/>
</dbReference>
<reference evidence="3" key="2">
    <citation type="submission" date="2015-01" db="EMBL/GenBank/DDBJ databases">
        <title>Evolutionary Origins and Diversification of the Mycorrhizal Mutualists.</title>
        <authorList>
            <consortium name="DOE Joint Genome Institute"/>
            <consortium name="Mycorrhizal Genomics Consortium"/>
            <person name="Kohler A."/>
            <person name="Kuo A."/>
            <person name="Nagy L.G."/>
            <person name="Floudas D."/>
            <person name="Copeland A."/>
            <person name="Barry K.W."/>
            <person name="Cichocki N."/>
            <person name="Veneault-Fourrey C."/>
            <person name="LaButti K."/>
            <person name="Lindquist E.A."/>
            <person name="Lipzen A."/>
            <person name="Lundell T."/>
            <person name="Morin E."/>
            <person name="Murat C."/>
            <person name="Riley R."/>
            <person name="Ohm R."/>
            <person name="Sun H."/>
            <person name="Tunlid A."/>
            <person name="Henrissat B."/>
            <person name="Grigoriev I.V."/>
            <person name="Hibbett D.S."/>
            <person name="Martin F."/>
        </authorList>
    </citation>
    <scope>NUCLEOTIDE SEQUENCE [LARGE SCALE GENOMIC DNA]</scope>
    <source>
        <strain evidence="3">MUT 4182</strain>
    </source>
</reference>